<name>Q3A055_SYNC1</name>
<feature type="chain" id="PRO_5004223360" evidence="3">
    <location>
        <begin position="18"/>
        <end position="364"/>
    </location>
</feature>
<reference evidence="4 5" key="2">
    <citation type="journal article" date="2012" name="BMC Genomics">
        <title>The genome of Pelobacter carbinolicus reveals surprising metabolic capabilities and physiological features.</title>
        <authorList>
            <person name="Aklujkar M."/>
            <person name="Haveman S.A."/>
            <person name="Didonato R.Jr."/>
            <person name="Chertkov O."/>
            <person name="Han C.S."/>
            <person name="Land M.L."/>
            <person name="Brown P."/>
            <person name="Lovley D.R."/>
        </authorList>
    </citation>
    <scope>NUCLEOTIDE SEQUENCE [LARGE SCALE GENOMIC DNA]</scope>
    <source>
        <strain evidence="5">DSM 2380 / NBRC 103641 / GraBd1</strain>
    </source>
</reference>
<dbReference type="STRING" id="338963.Pcar_3017"/>
<dbReference type="InterPro" id="IPR038404">
    <property type="entry name" value="TRAP_DctP_sf"/>
</dbReference>
<organism evidence="4 5">
    <name type="scientific">Syntrophotalea carbinolica (strain DSM 2380 / NBRC 103641 / GraBd1)</name>
    <name type="common">Pelobacter carbinolicus</name>
    <dbReference type="NCBI Taxonomy" id="338963"/>
    <lineage>
        <taxon>Bacteria</taxon>
        <taxon>Pseudomonadati</taxon>
        <taxon>Thermodesulfobacteriota</taxon>
        <taxon>Desulfuromonadia</taxon>
        <taxon>Desulfuromonadales</taxon>
        <taxon>Syntrophotaleaceae</taxon>
        <taxon>Syntrophotalea</taxon>
    </lineage>
</organism>
<dbReference type="RefSeq" id="WP_011342805.1">
    <property type="nucleotide sequence ID" value="NC_007498.2"/>
</dbReference>
<keyword evidence="1 3" id="KW-0732">Signal</keyword>
<feature type="region of interest" description="Disordered" evidence="2">
    <location>
        <begin position="25"/>
        <end position="44"/>
    </location>
</feature>
<protein>
    <submittedName>
        <fullName evidence="4">TRAP proton/solute symporter, periplasmic substrate-binding protein</fullName>
    </submittedName>
</protein>
<dbReference type="PROSITE" id="PS51257">
    <property type="entry name" value="PROKAR_LIPOPROTEIN"/>
    <property type="match status" value="1"/>
</dbReference>
<keyword evidence="5" id="KW-1185">Reference proteome</keyword>
<accession>Q3A055</accession>
<dbReference type="CDD" id="cd13603">
    <property type="entry name" value="PBP2_TRAP_Siap_TeaA_like"/>
    <property type="match status" value="1"/>
</dbReference>
<dbReference type="Proteomes" id="UP000002534">
    <property type="component" value="Chromosome"/>
</dbReference>
<evidence type="ECO:0000256" key="1">
    <source>
        <dbReference type="ARBA" id="ARBA00022729"/>
    </source>
</evidence>
<reference evidence="5" key="1">
    <citation type="submission" date="2005-10" db="EMBL/GenBank/DDBJ databases">
        <title>Complete sequence of Pelobacter carbinolicus DSM 2380.</title>
        <authorList>
            <person name="Copeland A."/>
            <person name="Lucas S."/>
            <person name="Lapidus A."/>
            <person name="Barry K."/>
            <person name="Detter J.C."/>
            <person name="Glavina T."/>
            <person name="Hammon N."/>
            <person name="Israni S."/>
            <person name="Pitluck S."/>
            <person name="Chertkov O."/>
            <person name="Schmutz J."/>
            <person name="Larimer F."/>
            <person name="Land M."/>
            <person name="Kyrpides N."/>
            <person name="Ivanova N."/>
            <person name="Richardson P."/>
        </authorList>
    </citation>
    <scope>NUCLEOTIDE SEQUENCE [LARGE SCALE GENOMIC DNA]</scope>
    <source>
        <strain evidence="5">DSM 2380 / NBRC 103641 / GraBd1</strain>
    </source>
</reference>
<dbReference type="AlphaFoldDB" id="Q3A055"/>
<feature type="signal peptide" evidence="3">
    <location>
        <begin position="1"/>
        <end position="17"/>
    </location>
</feature>
<dbReference type="Pfam" id="PF03480">
    <property type="entry name" value="DctP"/>
    <property type="match status" value="1"/>
</dbReference>
<dbReference type="PANTHER" id="PTHR33376">
    <property type="match status" value="1"/>
</dbReference>
<gene>
    <name evidence="4" type="ordered locus">Pcar_3017</name>
</gene>
<dbReference type="HOGENOM" id="CLU_036176_1_2_7"/>
<evidence type="ECO:0000256" key="2">
    <source>
        <dbReference type="SAM" id="MobiDB-lite"/>
    </source>
</evidence>
<dbReference type="Gene3D" id="3.40.190.170">
    <property type="entry name" value="Bacterial extracellular solute-binding protein, family 7"/>
    <property type="match status" value="1"/>
</dbReference>
<dbReference type="NCBIfam" id="NF037995">
    <property type="entry name" value="TRAP_S1"/>
    <property type="match status" value="1"/>
</dbReference>
<dbReference type="KEGG" id="pca:Pcar_3017"/>
<evidence type="ECO:0000313" key="5">
    <source>
        <dbReference type="Proteomes" id="UP000002534"/>
    </source>
</evidence>
<evidence type="ECO:0000313" key="4">
    <source>
        <dbReference type="EMBL" id="ABA90252.1"/>
    </source>
</evidence>
<proteinExistence type="predicted"/>
<dbReference type="eggNOG" id="COG1638">
    <property type="taxonomic scope" value="Bacteria"/>
</dbReference>
<sequence>MKKTVMMAVLILSVVFCGLTGCQKEQDPSQQEPSAPEKAAAAKKDPLVGWQPQFDPSSAQYTYLLSNLDHPTIEGVAVGYHIRDKVWERSGGRLYVDYRPLSQLGQEKGVLSKLKLGAVQGVLCSSVAAANISDTLGIVNLPFVIDSADKLEQFRNDPELFDEFRNSALRQGLMVVDITSYGSYGWATNTPVRTLAEARQVNFRIAQAPVNTDFYRAWGMKFTVMPWGDVPQALQTGVIDGLDHTPTVCNITHKFEVARYFTRVDYAQGLFIHLMNKAWLERLPEDLRRILLEVIAEESAAARQRARVQQQEQIAAAEAVGVQFFELAAEDRAELIRLSEPVYATWGAKIGAEYLAKVRQRLAR</sequence>
<dbReference type="InterPro" id="IPR018389">
    <property type="entry name" value="DctP_fam"/>
</dbReference>
<dbReference type="EMBL" id="CP000142">
    <property type="protein sequence ID" value="ABA90252.1"/>
    <property type="molecule type" value="Genomic_DNA"/>
</dbReference>
<dbReference type="PANTHER" id="PTHR33376:SF4">
    <property type="entry name" value="SIALIC ACID-BINDING PERIPLASMIC PROTEIN SIAP"/>
    <property type="match status" value="1"/>
</dbReference>
<dbReference type="GO" id="GO:0055085">
    <property type="term" value="P:transmembrane transport"/>
    <property type="evidence" value="ECO:0007669"/>
    <property type="project" value="InterPro"/>
</dbReference>
<evidence type="ECO:0000256" key="3">
    <source>
        <dbReference type="SAM" id="SignalP"/>
    </source>
</evidence>